<dbReference type="RefSeq" id="WP_378280288.1">
    <property type="nucleotide sequence ID" value="NZ_JBHSON010000004.1"/>
</dbReference>
<feature type="domain" description="MvdD-like pre-ATP grasp" evidence="1">
    <location>
        <begin position="5"/>
        <end position="116"/>
    </location>
</feature>
<dbReference type="SUPFAM" id="SSF56059">
    <property type="entry name" value="Glutathione synthetase ATP-binding domain-like"/>
    <property type="match status" value="1"/>
</dbReference>
<gene>
    <name evidence="2" type="ORF">ACFPZN_04165</name>
</gene>
<evidence type="ECO:0000259" key="1">
    <source>
        <dbReference type="Pfam" id="PF21068"/>
    </source>
</evidence>
<evidence type="ECO:0000313" key="2">
    <source>
        <dbReference type="EMBL" id="MFC5744804.1"/>
    </source>
</evidence>
<dbReference type="PANTHER" id="PTHR21621:SF0">
    <property type="entry name" value="BETA-CITRYLGLUTAMATE SYNTHASE B-RELATED"/>
    <property type="match status" value="1"/>
</dbReference>
<dbReference type="Proteomes" id="UP001596074">
    <property type="component" value="Unassembled WGS sequence"/>
</dbReference>
<protein>
    <submittedName>
        <fullName evidence="2">MvdC/MvdD family ATP grasp protein</fullName>
    </submittedName>
</protein>
<dbReference type="EMBL" id="JBHSON010000004">
    <property type="protein sequence ID" value="MFC5744804.1"/>
    <property type="molecule type" value="Genomic_DNA"/>
</dbReference>
<name>A0ABW0ZSF2_9ACTN</name>
<dbReference type="PANTHER" id="PTHR21621">
    <property type="entry name" value="RIBOSOMAL PROTEIN S6 MODIFICATION PROTEIN"/>
    <property type="match status" value="1"/>
</dbReference>
<dbReference type="Gene3D" id="3.30.470.20">
    <property type="entry name" value="ATP-grasp fold, B domain"/>
    <property type="match status" value="1"/>
</dbReference>
<keyword evidence="3" id="KW-1185">Reference proteome</keyword>
<comment type="caution">
    <text evidence="2">The sequence shown here is derived from an EMBL/GenBank/DDBJ whole genome shotgun (WGS) entry which is preliminary data.</text>
</comment>
<proteinExistence type="predicted"/>
<dbReference type="Pfam" id="PF21068">
    <property type="entry name" value="ATPgraspMvdD"/>
    <property type="match status" value="1"/>
</dbReference>
<sequence>MSGGTVLILTDHDDHTTDLIVHALHQRDATVVRLDPGTARLRMDARLDGARWRGLVGDEHRAARLEEVTGVLWRWPGAASGHPDIGDPAARAWAAREDALALHGVLSTLPVRWVNHPFAAAAAGHKPGQLLAARGCGLEVPDTLITTSGAGVADWAGGRPVLYKAAHAQGADEDAMVTAGAVDPAALPDHLGAASCFQPVVAGPSVRLTVVGNRMFAVRITGCPADLIDWRPIQDQLAFIPVPVPEHIAAGVHAFMRHFGLEYGAFDFIDSSGGWVFLEINPTGMYGFVEIQSGLAITDAITERLLTPLSGNEALASLGIVHGR</sequence>
<organism evidence="2 3">
    <name type="scientific">Actinomadura rugatobispora</name>
    <dbReference type="NCBI Taxonomy" id="1994"/>
    <lineage>
        <taxon>Bacteria</taxon>
        <taxon>Bacillati</taxon>
        <taxon>Actinomycetota</taxon>
        <taxon>Actinomycetes</taxon>
        <taxon>Streptosporangiales</taxon>
        <taxon>Thermomonosporaceae</taxon>
        <taxon>Actinomadura</taxon>
    </lineage>
</organism>
<accession>A0ABW0ZSF2</accession>
<reference evidence="3" key="1">
    <citation type="journal article" date="2019" name="Int. J. Syst. Evol. Microbiol.">
        <title>The Global Catalogue of Microorganisms (GCM) 10K type strain sequencing project: providing services to taxonomists for standard genome sequencing and annotation.</title>
        <authorList>
            <consortium name="The Broad Institute Genomics Platform"/>
            <consortium name="The Broad Institute Genome Sequencing Center for Infectious Disease"/>
            <person name="Wu L."/>
            <person name="Ma J."/>
        </authorList>
    </citation>
    <scope>NUCLEOTIDE SEQUENCE [LARGE SCALE GENOMIC DNA]</scope>
    <source>
        <strain evidence="3">KCTC 42087</strain>
    </source>
</reference>
<evidence type="ECO:0000313" key="3">
    <source>
        <dbReference type="Proteomes" id="UP001596074"/>
    </source>
</evidence>
<dbReference type="InterPro" id="IPR048936">
    <property type="entry name" value="MvdD-like_ATPgrasp"/>
</dbReference>